<dbReference type="AlphaFoldDB" id="A0A0K2U238"/>
<proteinExistence type="predicted"/>
<accession>A0A0K2U238</accession>
<sequence>MNVCAERQSWFIRSQLIIFISPS</sequence>
<reference evidence="1" key="1">
    <citation type="submission" date="2014-05" db="EMBL/GenBank/DDBJ databases">
        <authorList>
            <person name="Chronopoulou M."/>
        </authorList>
    </citation>
    <scope>NUCLEOTIDE SEQUENCE</scope>
    <source>
        <tissue evidence="1">Whole organism</tissue>
    </source>
</reference>
<name>A0A0K2U238_LEPSM</name>
<dbReference type="EMBL" id="HACA01014799">
    <property type="protein sequence ID" value="CDW32160.1"/>
    <property type="molecule type" value="Transcribed_RNA"/>
</dbReference>
<protein>
    <submittedName>
        <fullName evidence="1">Uncharacterized protein</fullName>
    </submittedName>
</protein>
<organism evidence="1">
    <name type="scientific">Lepeophtheirus salmonis</name>
    <name type="common">Salmon louse</name>
    <name type="synonym">Caligus salmonis</name>
    <dbReference type="NCBI Taxonomy" id="72036"/>
    <lineage>
        <taxon>Eukaryota</taxon>
        <taxon>Metazoa</taxon>
        <taxon>Ecdysozoa</taxon>
        <taxon>Arthropoda</taxon>
        <taxon>Crustacea</taxon>
        <taxon>Multicrustacea</taxon>
        <taxon>Hexanauplia</taxon>
        <taxon>Copepoda</taxon>
        <taxon>Siphonostomatoida</taxon>
        <taxon>Caligidae</taxon>
        <taxon>Lepeophtheirus</taxon>
    </lineage>
</organism>
<evidence type="ECO:0000313" key="1">
    <source>
        <dbReference type="EMBL" id="CDW32160.1"/>
    </source>
</evidence>